<gene>
    <name evidence="1" type="ORF">QNH24_23990</name>
</gene>
<evidence type="ECO:0000313" key="1">
    <source>
        <dbReference type="EMBL" id="WHY51282.1"/>
    </source>
</evidence>
<accession>A0AAX3WVV1</accession>
<dbReference type="Proteomes" id="UP001178322">
    <property type="component" value="Chromosome"/>
</dbReference>
<reference evidence="1" key="1">
    <citation type="submission" date="2023-05" db="EMBL/GenBank/DDBJ databases">
        <title>Comparative genomics of Bacillaceae isolates and their secondary metabolite potential.</title>
        <authorList>
            <person name="Song L."/>
            <person name="Nielsen L.J."/>
            <person name="Mohite O."/>
            <person name="Xu X."/>
            <person name="Weber T."/>
            <person name="Kovacs A.T."/>
        </authorList>
    </citation>
    <scope>NUCLEOTIDE SEQUENCE</scope>
    <source>
        <strain evidence="1">LY1</strain>
    </source>
</reference>
<proteinExistence type="predicted"/>
<evidence type="ECO:0008006" key="3">
    <source>
        <dbReference type="Google" id="ProtNLM"/>
    </source>
</evidence>
<sequence length="175" mass="21052">MHIMKCKTEEDYEKFAIFFLQNRNMFDDMYPILETLGSLSIMIEETNLLLFYNIQQEVIAAASYTLGLREDHFKSKEIVFIDCALLKKEYQNSRSFVNGFSQMLKHILEEHRDVKEVQFYAYRHHEYIHRLYKKFAKIIGDSEGYFGIQDIFSVEFEKLMQFIEGFYKKSENQKN</sequence>
<organism evidence="1 2">
    <name type="scientific">Lysinibacillus pakistanensis</name>
    <dbReference type="NCBI Taxonomy" id="759811"/>
    <lineage>
        <taxon>Bacteria</taxon>
        <taxon>Bacillati</taxon>
        <taxon>Bacillota</taxon>
        <taxon>Bacilli</taxon>
        <taxon>Bacillales</taxon>
        <taxon>Bacillaceae</taxon>
        <taxon>Lysinibacillus</taxon>
    </lineage>
</organism>
<name>A0AAX3WVV1_9BACI</name>
<dbReference type="AlphaFoldDB" id="A0AAX3WVV1"/>
<dbReference type="EMBL" id="CP126101">
    <property type="protein sequence ID" value="WHY51282.1"/>
    <property type="molecule type" value="Genomic_DNA"/>
</dbReference>
<protein>
    <recommendedName>
        <fullName evidence="3">GNAT family N-acetyltransferase</fullName>
    </recommendedName>
</protein>
<dbReference type="RefSeq" id="WP_283869868.1">
    <property type="nucleotide sequence ID" value="NZ_CP126101.1"/>
</dbReference>
<evidence type="ECO:0000313" key="2">
    <source>
        <dbReference type="Proteomes" id="UP001178322"/>
    </source>
</evidence>